<feature type="transmembrane region" description="Helical" evidence="1">
    <location>
        <begin position="7"/>
        <end position="27"/>
    </location>
</feature>
<dbReference type="Pfam" id="PF00805">
    <property type="entry name" value="Pentapeptide"/>
    <property type="match status" value="1"/>
</dbReference>
<dbReference type="RefSeq" id="WP_116180011.1">
    <property type="nucleotide sequence ID" value="NZ_CP144375.1"/>
</dbReference>
<dbReference type="Gene3D" id="2.160.20.80">
    <property type="entry name" value="E3 ubiquitin-protein ligase SopA"/>
    <property type="match status" value="1"/>
</dbReference>
<dbReference type="InterPro" id="IPR001646">
    <property type="entry name" value="5peptide_repeat"/>
</dbReference>
<dbReference type="AlphaFoldDB" id="A0A3E0GYQ6"/>
<organism evidence="2 3">
    <name type="scientific">Kutzneria buriramensis</name>
    <dbReference type="NCBI Taxonomy" id="1045776"/>
    <lineage>
        <taxon>Bacteria</taxon>
        <taxon>Bacillati</taxon>
        <taxon>Actinomycetota</taxon>
        <taxon>Actinomycetes</taxon>
        <taxon>Pseudonocardiales</taxon>
        <taxon>Pseudonocardiaceae</taxon>
        <taxon>Kutzneria</taxon>
    </lineage>
</organism>
<evidence type="ECO:0000313" key="3">
    <source>
        <dbReference type="Proteomes" id="UP000256269"/>
    </source>
</evidence>
<dbReference type="SUPFAM" id="SSF141571">
    <property type="entry name" value="Pentapeptide repeat-like"/>
    <property type="match status" value="1"/>
</dbReference>
<keyword evidence="3" id="KW-1185">Reference proteome</keyword>
<comment type="caution">
    <text evidence="2">The sequence shown here is derived from an EMBL/GenBank/DDBJ whole genome shotgun (WGS) entry which is preliminary data.</text>
</comment>
<keyword evidence="1" id="KW-1133">Transmembrane helix</keyword>
<evidence type="ECO:0000313" key="2">
    <source>
        <dbReference type="EMBL" id="REH35250.1"/>
    </source>
</evidence>
<keyword evidence="1" id="KW-0472">Membrane</keyword>
<sequence>MRLPLRWPVVVLVGVVLAVGGIVGAYWDRVDHASVDARHAAALAGLKSDDVQARIRAVDALESVTKESPADQPAVTAELASFIRSVAGSGNCPDTGVGRDVQEALNVLVRRKVMSDGTTVVDLHGACLNNAAMGKIGLPYGNLVGTSLVGAELMFSVLDGADLTGADLRGADLDNARLVQANLSHTDLSKANLAGADLNYSR</sequence>
<keyword evidence="1" id="KW-0812">Transmembrane</keyword>
<dbReference type="PANTHER" id="PTHR14136:SF17">
    <property type="entry name" value="BTB_POZ DOMAIN-CONTAINING PROTEIN KCTD9"/>
    <property type="match status" value="1"/>
</dbReference>
<dbReference type="PANTHER" id="PTHR14136">
    <property type="entry name" value="BTB_POZ DOMAIN-CONTAINING PROTEIN KCTD9"/>
    <property type="match status" value="1"/>
</dbReference>
<dbReference type="EMBL" id="QUNO01000018">
    <property type="protein sequence ID" value="REH35250.1"/>
    <property type="molecule type" value="Genomic_DNA"/>
</dbReference>
<accession>A0A3E0GYQ6</accession>
<dbReference type="InterPro" id="IPR051082">
    <property type="entry name" value="Pentapeptide-BTB/POZ_domain"/>
</dbReference>
<dbReference type="Proteomes" id="UP000256269">
    <property type="component" value="Unassembled WGS sequence"/>
</dbReference>
<evidence type="ECO:0000256" key="1">
    <source>
        <dbReference type="SAM" id="Phobius"/>
    </source>
</evidence>
<protein>
    <submittedName>
        <fullName evidence="2">Pentapeptide repeat protein</fullName>
    </submittedName>
</protein>
<gene>
    <name evidence="2" type="ORF">BCF44_118110</name>
</gene>
<proteinExistence type="predicted"/>
<dbReference type="OrthoDB" id="4563217at2"/>
<name>A0A3E0GYQ6_9PSEU</name>
<reference evidence="2 3" key="1">
    <citation type="submission" date="2018-08" db="EMBL/GenBank/DDBJ databases">
        <title>Genomic Encyclopedia of Archaeal and Bacterial Type Strains, Phase II (KMG-II): from individual species to whole genera.</title>
        <authorList>
            <person name="Goeker M."/>
        </authorList>
    </citation>
    <scope>NUCLEOTIDE SEQUENCE [LARGE SCALE GENOMIC DNA]</scope>
    <source>
        <strain evidence="2 3">DSM 45791</strain>
    </source>
</reference>